<organism evidence="1 2">
    <name type="scientific">Metabacillus herbersteinensis</name>
    <dbReference type="NCBI Taxonomy" id="283816"/>
    <lineage>
        <taxon>Bacteria</taxon>
        <taxon>Bacillati</taxon>
        <taxon>Bacillota</taxon>
        <taxon>Bacilli</taxon>
        <taxon>Bacillales</taxon>
        <taxon>Bacillaceae</taxon>
        <taxon>Metabacillus</taxon>
    </lineage>
</organism>
<dbReference type="RefSeq" id="WP_378931797.1">
    <property type="nucleotide sequence ID" value="NZ_JBHLVO010000003.1"/>
</dbReference>
<evidence type="ECO:0000313" key="1">
    <source>
        <dbReference type="EMBL" id="MFC0271109.1"/>
    </source>
</evidence>
<name>A0ABV6GC02_9BACI</name>
<evidence type="ECO:0008006" key="3">
    <source>
        <dbReference type="Google" id="ProtNLM"/>
    </source>
</evidence>
<dbReference type="Proteomes" id="UP001589854">
    <property type="component" value="Unassembled WGS sequence"/>
</dbReference>
<reference evidence="1 2" key="1">
    <citation type="submission" date="2024-09" db="EMBL/GenBank/DDBJ databases">
        <authorList>
            <person name="Sun Q."/>
            <person name="Mori K."/>
        </authorList>
    </citation>
    <scope>NUCLEOTIDE SEQUENCE [LARGE SCALE GENOMIC DNA]</scope>
    <source>
        <strain evidence="1 2">CCM 7228</strain>
    </source>
</reference>
<dbReference type="EMBL" id="JBHLVO010000003">
    <property type="protein sequence ID" value="MFC0271109.1"/>
    <property type="molecule type" value="Genomic_DNA"/>
</dbReference>
<gene>
    <name evidence="1" type="ORF">ACFFIX_06545</name>
</gene>
<accession>A0ABV6GC02</accession>
<keyword evidence="2" id="KW-1185">Reference proteome</keyword>
<proteinExistence type="predicted"/>
<comment type="caution">
    <text evidence="1">The sequence shown here is derived from an EMBL/GenBank/DDBJ whole genome shotgun (WGS) entry which is preliminary data.</text>
</comment>
<protein>
    <recommendedName>
        <fullName evidence="3">DUF2188 domain-containing protein</fullName>
    </recommendedName>
</protein>
<sequence>MEGQWTYSSLDIEWVNDTYDTKEEAIESAKERFEDGCVIGQLEHKHSVNYKVINQETVTFS</sequence>
<evidence type="ECO:0000313" key="2">
    <source>
        <dbReference type="Proteomes" id="UP001589854"/>
    </source>
</evidence>